<organism evidence="1 2">
    <name type="scientific">Comamonas testosteroni</name>
    <name type="common">Pseudomonas testosteroni</name>
    <dbReference type="NCBI Taxonomy" id="285"/>
    <lineage>
        <taxon>Bacteria</taxon>
        <taxon>Pseudomonadati</taxon>
        <taxon>Pseudomonadota</taxon>
        <taxon>Betaproteobacteria</taxon>
        <taxon>Burkholderiales</taxon>
        <taxon>Comamonadaceae</taxon>
        <taxon>Comamonas</taxon>
    </lineage>
</organism>
<name>A0A096F7F7_COMTE</name>
<dbReference type="Proteomes" id="UP000029553">
    <property type="component" value="Unassembled WGS sequence"/>
</dbReference>
<sequence>MSEVSDSAHERSRKAYASVLQGMKEVRQTAIAAAMGISESTVSRIKNEDLEGCIQFLYHAGWKLVPQDYQCVPEVQARAWLDSHRREVQRMSETEQLWPEV</sequence>
<reference evidence="1 2" key="1">
    <citation type="submission" date="2013-09" db="EMBL/GenBank/DDBJ databases">
        <title>High correlation between genotypes and phenotypes of environmental bacteria Comamonas testosteroni strains.</title>
        <authorList>
            <person name="Liu L."/>
            <person name="Zhu W."/>
            <person name="Xia X."/>
            <person name="Xu B."/>
            <person name="Luo M."/>
            <person name="Wang G."/>
        </authorList>
    </citation>
    <scope>NUCLEOTIDE SEQUENCE [LARGE SCALE GENOMIC DNA]</scope>
    <source>
        <strain evidence="1 2">JL40</strain>
    </source>
</reference>
<dbReference type="AlphaFoldDB" id="A0A096F7F7"/>
<accession>A0A096F7F7</accession>
<dbReference type="GO" id="GO:0003677">
    <property type="term" value="F:DNA binding"/>
    <property type="evidence" value="ECO:0007669"/>
    <property type="project" value="InterPro"/>
</dbReference>
<protein>
    <submittedName>
        <fullName evidence="1">Uncharacterized protein</fullName>
    </submittedName>
</protein>
<gene>
    <name evidence="1" type="ORF">P353_22410</name>
</gene>
<evidence type="ECO:0000313" key="2">
    <source>
        <dbReference type="Proteomes" id="UP000029553"/>
    </source>
</evidence>
<dbReference type="RefSeq" id="WP_034374336.1">
    <property type="nucleotide sequence ID" value="NZ_AWOR01000069.1"/>
</dbReference>
<proteinExistence type="predicted"/>
<evidence type="ECO:0000313" key="1">
    <source>
        <dbReference type="EMBL" id="KGH26286.1"/>
    </source>
</evidence>
<dbReference type="EMBL" id="AWOR01000069">
    <property type="protein sequence ID" value="KGH26286.1"/>
    <property type="molecule type" value="Genomic_DNA"/>
</dbReference>
<comment type="caution">
    <text evidence="1">The sequence shown here is derived from an EMBL/GenBank/DDBJ whole genome shotgun (WGS) entry which is preliminary data.</text>
</comment>
<dbReference type="Gene3D" id="1.10.260.40">
    <property type="entry name" value="lambda repressor-like DNA-binding domains"/>
    <property type="match status" value="1"/>
</dbReference>
<dbReference type="InterPro" id="IPR010982">
    <property type="entry name" value="Lambda_DNA-bd_dom_sf"/>
</dbReference>
<dbReference type="SUPFAM" id="SSF47413">
    <property type="entry name" value="lambda repressor-like DNA-binding domains"/>
    <property type="match status" value="1"/>
</dbReference>